<protein>
    <submittedName>
        <fullName evidence="1">CasB protein</fullName>
    </submittedName>
</protein>
<comment type="caution">
    <text evidence="1">The sequence shown here is derived from an EMBL/GenBank/DDBJ whole genome shotgun (WGS) entry which is preliminary data.</text>
</comment>
<sequence>RLQLCKTRRDRTVTGYLRRRISLCSSLPTTRHRPKDPSSARSSTLVLWLVLSAA</sequence>
<dbReference type="EMBL" id="CAJNIZ010042895">
    <property type="protein sequence ID" value="CAE7642524.1"/>
    <property type="molecule type" value="Genomic_DNA"/>
</dbReference>
<reference evidence="1" key="1">
    <citation type="submission" date="2021-02" db="EMBL/GenBank/DDBJ databases">
        <authorList>
            <person name="Dougan E. K."/>
            <person name="Rhodes N."/>
            <person name="Thang M."/>
            <person name="Chan C."/>
        </authorList>
    </citation>
    <scope>NUCLEOTIDE SEQUENCE</scope>
</reference>
<evidence type="ECO:0000313" key="2">
    <source>
        <dbReference type="Proteomes" id="UP000649617"/>
    </source>
</evidence>
<gene>
    <name evidence="1" type="primary">casB</name>
    <name evidence="1" type="ORF">SPIL2461_LOCUS17029</name>
</gene>
<name>A0A812VU84_SYMPI</name>
<dbReference type="Proteomes" id="UP000649617">
    <property type="component" value="Unassembled WGS sequence"/>
</dbReference>
<feature type="non-terminal residue" evidence="1">
    <location>
        <position position="1"/>
    </location>
</feature>
<proteinExistence type="predicted"/>
<dbReference type="AlphaFoldDB" id="A0A812VU84"/>
<accession>A0A812VU84</accession>
<keyword evidence="2" id="KW-1185">Reference proteome</keyword>
<evidence type="ECO:0000313" key="1">
    <source>
        <dbReference type="EMBL" id="CAE7642524.1"/>
    </source>
</evidence>
<feature type="non-terminal residue" evidence="1">
    <location>
        <position position="54"/>
    </location>
</feature>
<organism evidence="1 2">
    <name type="scientific">Symbiodinium pilosum</name>
    <name type="common">Dinoflagellate</name>
    <dbReference type="NCBI Taxonomy" id="2952"/>
    <lineage>
        <taxon>Eukaryota</taxon>
        <taxon>Sar</taxon>
        <taxon>Alveolata</taxon>
        <taxon>Dinophyceae</taxon>
        <taxon>Suessiales</taxon>
        <taxon>Symbiodiniaceae</taxon>
        <taxon>Symbiodinium</taxon>
    </lineage>
</organism>